<dbReference type="PANTHER" id="PTHR43584:SF8">
    <property type="entry name" value="N-ACETYLMURAMATE ALPHA-1-PHOSPHATE URIDYLYLTRANSFERASE"/>
    <property type="match status" value="1"/>
</dbReference>
<dbReference type="SUPFAM" id="SSF53448">
    <property type="entry name" value="Nucleotide-diphospho-sugar transferases"/>
    <property type="match status" value="1"/>
</dbReference>
<dbReference type="CDD" id="cd06422">
    <property type="entry name" value="NTP_transferase_like_1"/>
    <property type="match status" value="1"/>
</dbReference>
<sequence>MSDNESSAVPMKAMILAAGFGERMRPLTLETPKPLLEAGGKPLIEHHLERLAREGFRDIVINHAWLGHKLEAALGNGERWGLQIDWSREDEPLETGGGLFKALPLLGDQPFLLVNGDVFTRLSFKSLQMPINSLAHLVLVDNPEHRPEGDFCLRDGKVHVPESAGNKTLTYSGISLLSPELFRGCQPGRFPLAPLLRKAAAQGRVTGEHFTGYWLDVGTPERLHQLDQDLNAGRLPASE</sequence>
<proteinExistence type="predicted"/>
<dbReference type="NCBIfam" id="NF045761">
    <property type="entry name" value="NAMPUrTaseMurU"/>
    <property type="match status" value="1"/>
</dbReference>
<dbReference type="PANTHER" id="PTHR43584">
    <property type="entry name" value="NUCLEOTIDYL TRANSFERASE"/>
    <property type="match status" value="1"/>
</dbReference>
<keyword evidence="5" id="KW-1185">Reference proteome</keyword>
<dbReference type="Gene3D" id="3.90.550.10">
    <property type="entry name" value="Spore Coat Polysaccharide Biosynthesis Protein SpsA, Chain A"/>
    <property type="match status" value="1"/>
</dbReference>
<keyword evidence="2" id="KW-0548">Nucleotidyltransferase</keyword>
<accession>A0ABP8V6L7</accession>
<evidence type="ECO:0000256" key="1">
    <source>
        <dbReference type="ARBA" id="ARBA00022679"/>
    </source>
</evidence>
<dbReference type="InterPro" id="IPR029044">
    <property type="entry name" value="Nucleotide-diphossugar_trans"/>
</dbReference>
<evidence type="ECO:0000259" key="3">
    <source>
        <dbReference type="Pfam" id="PF00483"/>
    </source>
</evidence>
<evidence type="ECO:0000256" key="2">
    <source>
        <dbReference type="ARBA" id="ARBA00022695"/>
    </source>
</evidence>
<reference evidence="5" key="1">
    <citation type="journal article" date="2019" name="Int. J. Syst. Evol. Microbiol.">
        <title>The Global Catalogue of Microorganisms (GCM) 10K type strain sequencing project: providing services to taxonomists for standard genome sequencing and annotation.</title>
        <authorList>
            <consortium name="The Broad Institute Genomics Platform"/>
            <consortium name="The Broad Institute Genome Sequencing Center for Infectious Disease"/>
            <person name="Wu L."/>
            <person name="Ma J."/>
        </authorList>
    </citation>
    <scope>NUCLEOTIDE SEQUENCE [LARGE SCALE GENOMIC DNA]</scope>
    <source>
        <strain evidence="5">JCM 17805</strain>
    </source>
</reference>
<evidence type="ECO:0000313" key="5">
    <source>
        <dbReference type="Proteomes" id="UP001500604"/>
    </source>
</evidence>
<protein>
    <submittedName>
        <fullName evidence="4">Nucleotidyltransferase family protein</fullName>
    </submittedName>
</protein>
<dbReference type="Proteomes" id="UP001500604">
    <property type="component" value="Unassembled WGS sequence"/>
</dbReference>
<gene>
    <name evidence="4" type="ORF">GCM10023116_33420</name>
</gene>
<dbReference type="EMBL" id="BAABFL010000435">
    <property type="protein sequence ID" value="GAA4651059.1"/>
    <property type="molecule type" value="Genomic_DNA"/>
</dbReference>
<dbReference type="InterPro" id="IPR005835">
    <property type="entry name" value="NTP_transferase_dom"/>
</dbReference>
<organism evidence="4 5">
    <name type="scientific">Kistimonas scapharcae</name>
    <dbReference type="NCBI Taxonomy" id="1036133"/>
    <lineage>
        <taxon>Bacteria</taxon>
        <taxon>Pseudomonadati</taxon>
        <taxon>Pseudomonadota</taxon>
        <taxon>Gammaproteobacteria</taxon>
        <taxon>Oceanospirillales</taxon>
        <taxon>Endozoicomonadaceae</taxon>
        <taxon>Kistimonas</taxon>
    </lineage>
</organism>
<keyword evidence="1" id="KW-0808">Transferase</keyword>
<evidence type="ECO:0000313" key="4">
    <source>
        <dbReference type="EMBL" id="GAA4651059.1"/>
    </source>
</evidence>
<feature type="domain" description="Nucleotidyl transferase" evidence="3">
    <location>
        <begin position="12"/>
        <end position="127"/>
    </location>
</feature>
<name>A0ABP8V6L7_9GAMM</name>
<dbReference type="InterPro" id="IPR050065">
    <property type="entry name" value="GlmU-like"/>
</dbReference>
<dbReference type="Pfam" id="PF00483">
    <property type="entry name" value="NTP_transferase"/>
    <property type="match status" value="1"/>
</dbReference>
<dbReference type="InterPro" id="IPR054790">
    <property type="entry name" value="MurU"/>
</dbReference>
<comment type="caution">
    <text evidence="4">The sequence shown here is derived from an EMBL/GenBank/DDBJ whole genome shotgun (WGS) entry which is preliminary data.</text>
</comment>